<comment type="caution">
    <text evidence="1">The sequence shown here is derived from an EMBL/GenBank/DDBJ whole genome shotgun (WGS) entry which is preliminary data.</text>
</comment>
<dbReference type="SUPFAM" id="SSF54593">
    <property type="entry name" value="Glyoxalase/Bleomycin resistance protein/Dihydroxybiphenyl dioxygenase"/>
    <property type="match status" value="1"/>
</dbReference>
<dbReference type="RefSeq" id="WP_207616284.1">
    <property type="nucleotide sequence ID" value="NZ_JAFNLL010000025.1"/>
</dbReference>
<dbReference type="InterPro" id="IPR029068">
    <property type="entry name" value="Glyas_Bleomycin-R_OHBP_Dase"/>
</dbReference>
<protein>
    <recommendedName>
        <fullName evidence="3">Glyoxalase</fullName>
    </recommendedName>
</protein>
<sequence length="68" mass="7174">MLAKALASGGSVSNDAQDVGWMYTQSFQDRDGRLWEIAWMDPAGMPSYSGPRRSSSAAATAHVAVALA</sequence>
<gene>
    <name evidence="1" type="ORF">J1902_10915</name>
</gene>
<dbReference type="Gene3D" id="3.10.180.10">
    <property type="entry name" value="2,3-Dihydroxybiphenyl 1,2-Dioxygenase, domain 1"/>
    <property type="match status" value="1"/>
</dbReference>
<dbReference type="AlphaFoldDB" id="A0A939HIJ4"/>
<name>A0A939HIJ4_9MICC</name>
<evidence type="ECO:0008006" key="3">
    <source>
        <dbReference type="Google" id="ProtNLM"/>
    </source>
</evidence>
<keyword evidence="2" id="KW-1185">Reference proteome</keyword>
<proteinExistence type="predicted"/>
<evidence type="ECO:0000313" key="1">
    <source>
        <dbReference type="EMBL" id="MBO1268481.1"/>
    </source>
</evidence>
<reference evidence="1" key="1">
    <citation type="submission" date="2021-03" db="EMBL/GenBank/DDBJ databases">
        <title>A new species, PO-11, isolated from a karst cave deposit.</title>
        <authorList>
            <person name="Zhaoxiaoyong W."/>
        </authorList>
    </citation>
    <scope>NUCLEOTIDE SEQUENCE</scope>
    <source>
        <strain evidence="1">PO-11</strain>
    </source>
</reference>
<dbReference type="EMBL" id="JAFNLL010000025">
    <property type="protein sequence ID" value="MBO1268481.1"/>
    <property type="molecule type" value="Genomic_DNA"/>
</dbReference>
<accession>A0A939HIJ4</accession>
<evidence type="ECO:0000313" key="2">
    <source>
        <dbReference type="Proteomes" id="UP000664164"/>
    </source>
</evidence>
<dbReference type="Proteomes" id="UP000664164">
    <property type="component" value="Unassembled WGS sequence"/>
</dbReference>
<organism evidence="1 2">
    <name type="scientific">Arthrobacter cavernae</name>
    <dbReference type="NCBI Taxonomy" id="2817681"/>
    <lineage>
        <taxon>Bacteria</taxon>
        <taxon>Bacillati</taxon>
        <taxon>Actinomycetota</taxon>
        <taxon>Actinomycetes</taxon>
        <taxon>Micrococcales</taxon>
        <taxon>Micrococcaceae</taxon>
        <taxon>Arthrobacter</taxon>
    </lineage>
</organism>